<reference evidence="2 3" key="1">
    <citation type="submission" date="2010-05" db="EMBL/GenBank/DDBJ databases">
        <title>The Genome Sequence of Thecamonas trahens ATCC 50062.</title>
        <authorList>
            <consortium name="The Broad Institute Genome Sequencing Platform"/>
            <person name="Russ C."/>
            <person name="Cuomo C."/>
            <person name="Shea T."/>
            <person name="Young S.K."/>
            <person name="Zeng Q."/>
            <person name="Koehrsen M."/>
            <person name="Haas B."/>
            <person name="Borodovsky M."/>
            <person name="Guigo R."/>
            <person name="Alvarado L."/>
            <person name="Berlin A."/>
            <person name="Bochicchio J."/>
            <person name="Borenstein D."/>
            <person name="Chapman S."/>
            <person name="Chen Z."/>
            <person name="Freedman E."/>
            <person name="Gellesch M."/>
            <person name="Goldberg J."/>
            <person name="Griggs A."/>
            <person name="Gujja S."/>
            <person name="Heilman E."/>
            <person name="Heiman D."/>
            <person name="Hepburn T."/>
            <person name="Howarth C."/>
            <person name="Jen D."/>
            <person name="Larson L."/>
            <person name="Mehta T."/>
            <person name="Park D."/>
            <person name="Pearson M."/>
            <person name="Roberts A."/>
            <person name="Saif S."/>
            <person name="Shenoy N."/>
            <person name="Sisk P."/>
            <person name="Stolte C."/>
            <person name="Sykes S."/>
            <person name="Thomson T."/>
            <person name="Walk T."/>
            <person name="White J."/>
            <person name="Yandava C."/>
            <person name="Burger G."/>
            <person name="Gray M.W."/>
            <person name="Holland P.W.H."/>
            <person name="King N."/>
            <person name="Lang F.B.F."/>
            <person name="Roger A.J."/>
            <person name="Ruiz-Trillo I."/>
            <person name="Lander E."/>
            <person name="Nusbaum C."/>
        </authorList>
    </citation>
    <scope>NUCLEOTIDE SEQUENCE [LARGE SCALE GENOMIC DNA]</scope>
    <source>
        <strain evidence="2 3">ATCC 50062</strain>
    </source>
</reference>
<feature type="compositionally biased region" description="Polar residues" evidence="1">
    <location>
        <begin position="114"/>
        <end position="125"/>
    </location>
</feature>
<name>A0A0L0DTS7_THETB</name>
<protein>
    <submittedName>
        <fullName evidence="2">Uncharacterized protein</fullName>
    </submittedName>
</protein>
<dbReference type="EMBL" id="GL349439">
    <property type="protein sequence ID" value="KNC55456.1"/>
    <property type="molecule type" value="Genomic_DNA"/>
</dbReference>
<proteinExistence type="predicted"/>
<feature type="compositionally biased region" description="Low complexity" evidence="1">
    <location>
        <begin position="53"/>
        <end position="69"/>
    </location>
</feature>
<feature type="region of interest" description="Disordered" evidence="1">
    <location>
        <begin position="53"/>
        <end position="178"/>
    </location>
</feature>
<sequence length="200" mass="22104">VPPVPRVIIHEAGGSDKIVDRLAKDDYVLAGHCSVVSRSFRLLSDDEIKSARQSSRRATSAARLAATTAPVDFSPTKQSSLHSYISPNPSRAPQQGLKSQTSPAISSPPVYSKLFQTSYASQPATSRKRQLDLQPPRAQQPKFARLLDQPPAGKRGKHMVDAAKTKRKPRKRYDHRRSNALVQIAQTGSKPNRNRYSSLR</sequence>
<keyword evidence="3" id="KW-1185">Reference proteome</keyword>
<evidence type="ECO:0000256" key="1">
    <source>
        <dbReference type="SAM" id="MobiDB-lite"/>
    </source>
</evidence>
<dbReference type="Proteomes" id="UP000054408">
    <property type="component" value="Unassembled WGS sequence"/>
</dbReference>
<gene>
    <name evidence="2" type="ORF">AMSG_01717</name>
</gene>
<organism evidence="2 3">
    <name type="scientific">Thecamonas trahens ATCC 50062</name>
    <dbReference type="NCBI Taxonomy" id="461836"/>
    <lineage>
        <taxon>Eukaryota</taxon>
        <taxon>Apusozoa</taxon>
        <taxon>Apusomonadida</taxon>
        <taxon>Apusomonadidae</taxon>
        <taxon>Thecamonas</taxon>
    </lineage>
</organism>
<feature type="non-terminal residue" evidence="2">
    <location>
        <position position="1"/>
    </location>
</feature>
<feature type="compositionally biased region" description="Basic residues" evidence="1">
    <location>
        <begin position="165"/>
        <end position="175"/>
    </location>
</feature>
<accession>A0A0L0DTS7</accession>
<dbReference type="AlphaFoldDB" id="A0A0L0DTS7"/>
<evidence type="ECO:0000313" key="3">
    <source>
        <dbReference type="Proteomes" id="UP000054408"/>
    </source>
</evidence>
<dbReference type="GeneID" id="25561456"/>
<feature type="compositionally biased region" description="Polar residues" evidence="1">
    <location>
        <begin position="75"/>
        <end position="105"/>
    </location>
</feature>
<evidence type="ECO:0000313" key="2">
    <source>
        <dbReference type="EMBL" id="KNC55456.1"/>
    </source>
</evidence>
<dbReference type="RefSeq" id="XP_013761238.1">
    <property type="nucleotide sequence ID" value="XM_013905784.1"/>
</dbReference>